<dbReference type="InterPro" id="IPR036511">
    <property type="entry name" value="TGT-like_sf"/>
</dbReference>
<dbReference type="EMBL" id="JACHXA010000003">
    <property type="protein sequence ID" value="MBB3065120.1"/>
    <property type="molecule type" value="Genomic_DNA"/>
</dbReference>
<dbReference type="InterPro" id="IPR002616">
    <property type="entry name" value="tRNA_ribo_trans-like"/>
</dbReference>
<dbReference type="SUPFAM" id="SSF51713">
    <property type="entry name" value="tRNA-guanine transglycosylase"/>
    <property type="match status" value="1"/>
</dbReference>
<evidence type="ECO:0000313" key="10">
    <source>
        <dbReference type="Proteomes" id="UP000581135"/>
    </source>
</evidence>
<feature type="binding site" evidence="7">
    <location>
        <position position="304"/>
    </location>
    <ligand>
        <name>Zn(2+)</name>
        <dbReference type="ChEBI" id="CHEBI:29105"/>
    </ligand>
</feature>
<keyword evidence="3 7" id="KW-0808">Transferase</keyword>
<dbReference type="GO" id="GO:0008479">
    <property type="term" value="F:tRNA-guanosine(34) queuine transglycosylase activity"/>
    <property type="evidence" value="ECO:0007669"/>
    <property type="project" value="UniProtKB-UniRule"/>
</dbReference>
<evidence type="ECO:0000256" key="2">
    <source>
        <dbReference type="ARBA" id="ARBA00022676"/>
    </source>
</evidence>
<comment type="caution">
    <text evidence="9">The sequence shown here is derived from an EMBL/GenBank/DDBJ whole genome shotgun (WGS) entry which is preliminary data.</text>
</comment>
<accession>A0A839STT1</accession>
<dbReference type="RefSeq" id="WP_183415925.1">
    <property type="nucleotide sequence ID" value="NZ_JACHXA010000003.1"/>
</dbReference>
<dbReference type="PANTHER" id="PTHR46499">
    <property type="entry name" value="QUEUINE TRNA-RIBOSYLTRANSFERASE"/>
    <property type="match status" value="1"/>
</dbReference>
<evidence type="ECO:0000256" key="1">
    <source>
        <dbReference type="ARBA" id="ARBA00004691"/>
    </source>
</evidence>
<dbReference type="Pfam" id="PF01702">
    <property type="entry name" value="TGT"/>
    <property type="match status" value="1"/>
</dbReference>
<protein>
    <recommendedName>
        <fullName evidence="7">Queuine tRNA-ribosyltransferase</fullName>
        <ecNumber evidence="7">2.4.2.29</ecNumber>
    </recommendedName>
    <alternativeName>
        <fullName evidence="7">Guanine insertion enzyme</fullName>
    </alternativeName>
    <alternativeName>
        <fullName evidence="7">tRNA-guanine transglycosylase</fullName>
    </alternativeName>
</protein>
<dbReference type="FunFam" id="3.20.20.105:FF:000001">
    <property type="entry name" value="Queuine tRNA-ribosyltransferase"/>
    <property type="match status" value="1"/>
</dbReference>
<evidence type="ECO:0000256" key="6">
    <source>
        <dbReference type="ARBA" id="ARBA00050112"/>
    </source>
</evidence>
<dbReference type="HAMAP" id="MF_00168">
    <property type="entry name" value="Q_tRNA_Tgt"/>
    <property type="match status" value="1"/>
</dbReference>
<dbReference type="InterPro" id="IPR050076">
    <property type="entry name" value="ArchSynthase1/Queuine_TRR"/>
</dbReference>
<comment type="catalytic activity">
    <reaction evidence="6 7">
        <text>7-aminomethyl-7-carbaguanine + guanosine(34) in tRNA = 7-aminomethyl-7-carbaguanosine(34) in tRNA + guanine</text>
        <dbReference type="Rhea" id="RHEA:24104"/>
        <dbReference type="Rhea" id="RHEA-COMP:10341"/>
        <dbReference type="Rhea" id="RHEA-COMP:10342"/>
        <dbReference type="ChEBI" id="CHEBI:16235"/>
        <dbReference type="ChEBI" id="CHEBI:58703"/>
        <dbReference type="ChEBI" id="CHEBI:74269"/>
        <dbReference type="ChEBI" id="CHEBI:82833"/>
        <dbReference type="EC" id="2.4.2.29"/>
    </reaction>
</comment>
<comment type="pathway">
    <text evidence="1 7">tRNA modification; tRNA-queuosine biosynthesis.</text>
</comment>
<evidence type="ECO:0000313" key="9">
    <source>
        <dbReference type="EMBL" id="MBB3065120.1"/>
    </source>
</evidence>
<dbReference type="NCBIfam" id="TIGR00449">
    <property type="entry name" value="tgt_general"/>
    <property type="match status" value="1"/>
</dbReference>
<gene>
    <name evidence="7" type="primary">tgt</name>
    <name evidence="9" type="ORF">FHR98_001399</name>
</gene>
<dbReference type="Proteomes" id="UP000581135">
    <property type="component" value="Unassembled WGS sequence"/>
</dbReference>
<name>A0A839STT1_9PROT</name>
<dbReference type="GO" id="GO:0005829">
    <property type="term" value="C:cytosol"/>
    <property type="evidence" value="ECO:0007669"/>
    <property type="project" value="TreeGrafter"/>
</dbReference>
<comment type="function">
    <text evidence="7">Catalyzes the base-exchange of a guanine (G) residue with the queuine precursor 7-aminomethyl-7-deazaguanine (PreQ1) at position 34 (anticodon wobble position) in tRNAs with GU(N) anticodons (tRNA-Asp, -Asn, -His and -Tyr). Catalysis occurs through a double-displacement mechanism. The nucleophile active site attacks the C1' of nucleotide 34 to detach the guanine base from the RNA, forming a covalent enzyme-RNA intermediate. The proton acceptor active site deprotonates the incoming PreQ1, allowing a nucleophilic attack on the C1' of the ribose to form the product. After dissociation, two additional enzymatic reactions on the tRNA convert PreQ1 to queuine (Q), resulting in the hypermodified nucleoside queuosine (7-(((4,5-cis-dihydroxy-2-cyclopenten-1-yl)amino)methyl)-7-deazaguanosine).</text>
</comment>
<feature type="binding site" evidence="7">
    <location>
        <begin position="92"/>
        <end position="96"/>
    </location>
    <ligand>
        <name>substrate</name>
    </ligand>
</feature>
<keyword evidence="2 7" id="KW-0328">Glycosyltransferase</keyword>
<keyword evidence="4 7" id="KW-0819">tRNA processing</keyword>
<dbReference type="GO" id="GO:0046872">
    <property type="term" value="F:metal ion binding"/>
    <property type="evidence" value="ECO:0007669"/>
    <property type="project" value="UniProtKB-KW"/>
</dbReference>
<feature type="binding site" evidence="7">
    <location>
        <position position="335"/>
    </location>
    <ligand>
        <name>Zn(2+)</name>
        <dbReference type="ChEBI" id="CHEBI:29105"/>
    </ligand>
</feature>
<sequence>MSGLGFQVSMVDGNARRGQLTTAHGTAETPAFMAVGTAATVKGLTVEQVAASGTEIVLGNTYHLMLRPSAERIARLGGLHRFMNWHGPILTDSGGYQVMSLSALRKIDEKGVTFSSHIDGTKHALTPERAVEIQHLLDSNITMVLDECTPFPVEEDEAERSMERSMRWAARCKEAFTARDGYGLFGIVQGSVYPALREASAKALTAIGFDGYAIGGLAVGEGQELMLSTLEATVPFLPLDRPRYLMGVGKPSDLVAAVLRGVDMFDCVLPTRSGRTGQAFTHRGTLNIRNSRHQDDPRPLDQDCACPTCGNYSRAYLHHLFRNGEMLGPILLTGHNLHYYQSLMAGLRKAIEDREILAFADTFTRTQAEGDIAPL</sequence>
<proteinExistence type="inferred from homology"/>
<dbReference type="Gene3D" id="3.20.20.105">
    <property type="entry name" value="Queuine tRNA-ribosyltransferase-like"/>
    <property type="match status" value="1"/>
</dbReference>
<dbReference type="UniPathway" id="UPA00392"/>
<evidence type="ECO:0000256" key="7">
    <source>
        <dbReference type="HAMAP-Rule" id="MF_00168"/>
    </source>
</evidence>
<evidence type="ECO:0000256" key="4">
    <source>
        <dbReference type="ARBA" id="ARBA00022694"/>
    </source>
</evidence>
<feature type="domain" description="tRNA-guanine(15) transglycosylase-like" evidence="8">
    <location>
        <begin position="14"/>
        <end position="367"/>
    </location>
</feature>
<evidence type="ECO:0000259" key="8">
    <source>
        <dbReference type="Pfam" id="PF01702"/>
    </source>
</evidence>
<feature type="active site" description="Nucleophile" evidence="7">
    <location>
        <position position="266"/>
    </location>
</feature>
<evidence type="ECO:0000256" key="3">
    <source>
        <dbReference type="ARBA" id="ARBA00022679"/>
    </source>
</evidence>
<keyword evidence="5 7" id="KW-0671">Queuosine biosynthesis</keyword>
<feature type="binding site" evidence="7">
    <location>
        <position position="189"/>
    </location>
    <ligand>
        <name>substrate</name>
    </ligand>
</feature>
<dbReference type="GO" id="GO:0008616">
    <property type="term" value="P:tRNA queuosine(34) biosynthetic process"/>
    <property type="evidence" value="ECO:0007669"/>
    <property type="project" value="UniProtKB-UniRule"/>
</dbReference>
<comment type="subunit">
    <text evidence="7">Homodimer. Within each dimer, one monomer is responsible for RNA recognition and catalysis, while the other monomer binds to the replacement base PreQ1.</text>
</comment>
<keyword evidence="7" id="KW-0479">Metal-binding</keyword>
<dbReference type="InterPro" id="IPR004803">
    <property type="entry name" value="TGT"/>
</dbReference>
<evidence type="ECO:0000256" key="5">
    <source>
        <dbReference type="ARBA" id="ARBA00022785"/>
    </source>
</evidence>
<feature type="binding site" evidence="7">
    <location>
        <position position="306"/>
    </location>
    <ligand>
        <name>Zn(2+)</name>
        <dbReference type="ChEBI" id="CHEBI:29105"/>
    </ligand>
</feature>
<comment type="cofactor">
    <cofactor evidence="7">
        <name>Zn(2+)</name>
        <dbReference type="ChEBI" id="CHEBI:29105"/>
    </cofactor>
    <text evidence="7">Binds 1 zinc ion per subunit.</text>
</comment>
<feature type="binding site" evidence="7">
    <location>
        <position position="216"/>
    </location>
    <ligand>
        <name>substrate</name>
    </ligand>
</feature>
<feature type="region of interest" description="RNA binding; important for wobble base 34 recognition" evidence="7">
    <location>
        <begin position="271"/>
        <end position="275"/>
    </location>
</feature>
<keyword evidence="7" id="KW-0862">Zinc</keyword>
<feature type="binding site" evidence="7">
    <location>
        <position position="309"/>
    </location>
    <ligand>
        <name>Zn(2+)</name>
        <dbReference type="ChEBI" id="CHEBI:29105"/>
    </ligand>
</feature>
<keyword evidence="10" id="KW-1185">Reference proteome</keyword>
<feature type="region of interest" description="RNA binding" evidence="7">
    <location>
        <begin position="247"/>
        <end position="253"/>
    </location>
</feature>
<dbReference type="PANTHER" id="PTHR46499:SF1">
    <property type="entry name" value="QUEUINE TRNA-RIBOSYLTRANSFERASE"/>
    <property type="match status" value="1"/>
</dbReference>
<dbReference type="EC" id="2.4.2.29" evidence="7"/>
<feature type="binding site" evidence="7">
    <location>
        <position position="146"/>
    </location>
    <ligand>
        <name>substrate</name>
    </ligand>
</feature>
<dbReference type="NCBIfam" id="TIGR00430">
    <property type="entry name" value="Q_tRNA_tgt"/>
    <property type="match status" value="1"/>
</dbReference>
<comment type="similarity">
    <text evidence="7">Belongs to the queuine tRNA-ribosyltransferase family.</text>
</comment>
<reference evidence="9 10" key="1">
    <citation type="submission" date="2020-08" db="EMBL/GenBank/DDBJ databases">
        <title>Genomic Encyclopedia of Type Strains, Phase III (KMG-III): the genomes of soil and plant-associated and newly described type strains.</title>
        <authorList>
            <person name="Whitman W."/>
        </authorList>
    </citation>
    <scope>NUCLEOTIDE SEQUENCE [LARGE SCALE GENOMIC DNA]</scope>
    <source>
        <strain evidence="9 10">CECT 8803</strain>
    </source>
</reference>
<organism evidence="9 10">
    <name type="scientific">Limibacillus halophilus</name>
    <dbReference type="NCBI Taxonomy" id="1579333"/>
    <lineage>
        <taxon>Bacteria</taxon>
        <taxon>Pseudomonadati</taxon>
        <taxon>Pseudomonadota</taxon>
        <taxon>Alphaproteobacteria</taxon>
        <taxon>Rhodospirillales</taxon>
        <taxon>Rhodovibrionaceae</taxon>
        <taxon>Limibacillus</taxon>
    </lineage>
</organism>
<dbReference type="AlphaFoldDB" id="A0A839STT1"/>
<feature type="active site" description="Proton acceptor" evidence="7">
    <location>
        <position position="92"/>
    </location>
</feature>